<reference evidence="2" key="1">
    <citation type="submission" date="2019-07" db="EMBL/GenBank/DDBJ databases">
        <authorList>
            <person name="De-Chao Zhang Q."/>
        </authorList>
    </citation>
    <scope>NUCLEOTIDE SEQUENCE</scope>
    <source>
        <strain evidence="2">TP-CH-4</strain>
    </source>
</reference>
<name>A0A967EEF3_9FLAO</name>
<dbReference type="Gene3D" id="3.40.50.1820">
    <property type="entry name" value="alpha/beta hydrolase"/>
    <property type="match status" value="1"/>
</dbReference>
<accession>A0A967EEF3</accession>
<dbReference type="InterPro" id="IPR029058">
    <property type="entry name" value="AB_hydrolase_fold"/>
</dbReference>
<feature type="domain" description="AB hydrolase-1" evidence="1">
    <location>
        <begin position="66"/>
        <end position="309"/>
    </location>
</feature>
<dbReference type="PRINTS" id="PR00111">
    <property type="entry name" value="ABHYDROLASE"/>
</dbReference>
<sequence length="331" mass="36572">MYTFLAGLIGCASVPKLSKENKRTINEVLKAPLPKIIQGETGFAQSTGHQIWFERQKPKDSIKGSVLLIMGNGNDALTWPQSFIYPLVQQGYEVIRFDHRGTGLSTSEKKWNRKNHYTLNDMADDAVAILDTLGLEKVHIVGVSMGGMIAQIIAIDHPERTVSLTSIMSSGDVMDPNLPPMSQEIFPKMVSTVLKHGLFGNKKGQIKRQIVHRRILMGAATGDIDVKTMAETALYNLKERNGYRIIAARHHYKAIQLAGPRYEALSKLTIPALVIHGVQDPVMPISHSKKLVCLLPDADSLWVKNMGHDIPEAAIGEITDAMVLHFGKIPN</sequence>
<evidence type="ECO:0000313" key="2">
    <source>
        <dbReference type="EMBL" id="NHF60318.1"/>
    </source>
</evidence>
<evidence type="ECO:0000259" key="1">
    <source>
        <dbReference type="Pfam" id="PF00561"/>
    </source>
</evidence>
<keyword evidence="2" id="KW-0378">Hydrolase</keyword>
<reference evidence="2" key="2">
    <citation type="submission" date="2020-03" db="EMBL/GenBank/DDBJ databases">
        <title>Flavobacteriaceae bacterium strain TP-CH-4, a member of the family Flavobacteriaceae isolated from a deep-sea seamount.</title>
        <authorList>
            <person name="Zhang D.-C."/>
        </authorList>
    </citation>
    <scope>NUCLEOTIDE SEQUENCE</scope>
    <source>
        <strain evidence="2">TP-CH-4</strain>
    </source>
</reference>
<dbReference type="GO" id="GO:0016787">
    <property type="term" value="F:hydrolase activity"/>
    <property type="evidence" value="ECO:0007669"/>
    <property type="project" value="UniProtKB-KW"/>
</dbReference>
<dbReference type="SUPFAM" id="SSF53474">
    <property type="entry name" value="alpha/beta-Hydrolases"/>
    <property type="match status" value="1"/>
</dbReference>
<protein>
    <submittedName>
        <fullName evidence="2">Alpha/beta hydrolase</fullName>
    </submittedName>
</protein>
<gene>
    <name evidence="2" type="ORF">FK220_013270</name>
</gene>
<dbReference type="InterPro" id="IPR050471">
    <property type="entry name" value="AB_hydrolase"/>
</dbReference>
<dbReference type="Pfam" id="PF00561">
    <property type="entry name" value="Abhydrolase_1"/>
    <property type="match status" value="1"/>
</dbReference>
<evidence type="ECO:0000313" key="3">
    <source>
        <dbReference type="Proteomes" id="UP000707206"/>
    </source>
</evidence>
<proteinExistence type="predicted"/>
<organism evidence="2 3">
    <name type="scientific">Pelagihabitans pacificus</name>
    <dbReference type="NCBI Taxonomy" id="2696054"/>
    <lineage>
        <taxon>Bacteria</taxon>
        <taxon>Pseudomonadati</taxon>
        <taxon>Bacteroidota</taxon>
        <taxon>Flavobacteriia</taxon>
        <taxon>Flavobacteriales</taxon>
        <taxon>Flavobacteriaceae</taxon>
        <taxon>Pelagihabitans</taxon>
    </lineage>
</organism>
<dbReference type="PANTHER" id="PTHR43433">
    <property type="entry name" value="HYDROLASE, ALPHA/BETA FOLD FAMILY PROTEIN"/>
    <property type="match status" value="1"/>
</dbReference>
<dbReference type="RefSeq" id="WP_166204912.1">
    <property type="nucleotide sequence ID" value="NZ_VIKU02000004.1"/>
</dbReference>
<comment type="caution">
    <text evidence="2">The sequence shown here is derived from an EMBL/GenBank/DDBJ whole genome shotgun (WGS) entry which is preliminary data.</text>
</comment>
<dbReference type="Proteomes" id="UP000707206">
    <property type="component" value="Unassembled WGS sequence"/>
</dbReference>
<dbReference type="PANTHER" id="PTHR43433:SF5">
    <property type="entry name" value="AB HYDROLASE-1 DOMAIN-CONTAINING PROTEIN"/>
    <property type="match status" value="1"/>
</dbReference>
<dbReference type="InterPro" id="IPR000073">
    <property type="entry name" value="AB_hydrolase_1"/>
</dbReference>
<keyword evidence="3" id="KW-1185">Reference proteome</keyword>
<dbReference type="AlphaFoldDB" id="A0A967EEF3"/>
<dbReference type="EMBL" id="VIKU02000004">
    <property type="protein sequence ID" value="NHF60318.1"/>
    <property type="molecule type" value="Genomic_DNA"/>
</dbReference>